<feature type="domain" description="Acyclic terpene utilisation N-terminal" evidence="1">
    <location>
        <begin position="2"/>
        <end position="124"/>
    </location>
</feature>
<dbReference type="InterPro" id="IPR010839">
    <property type="entry name" value="AtuA_N"/>
</dbReference>
<dbReference type="PANTHER" id="PTHR47585">
    <property type="match status" value="1"/>
</dbReference>
<reference evidence="2" key="1">
    <citation type="journal article" date="2014" name="Front. Microbiol.">
        <title>High frequency of phylogenetically diverse reductive dehalogenase-homologous genes in deep subseafloor sedimentary metagenomes.</title>
        <authorList>
            <person name="Kawai M."/>
            <person name="Futagami T."/>
            <person name="Toyoda A."/>
            <person name="Takaki Y."/>
            <person name="Nishi S."/>
            <person name="Hori S."/>
            <person name="Arai W."/>
            <person name="Tsubouchi T."/>
            <person name="Morono Y."/>
            <person name="Uchiyama I."/>
            <person name="Ito T."/>
            <person name="Fujiyama A."/>
            <person name="Inagaki F."/>
            <person name="Takami H."/>
        </authorList>
    </citation>
    <scope>NUCLEOTIDE SEQUENCE</scope>
    <source>
        <strain evidence="2">Expedition CK06-06</strain>
    </source>
</reference>
<sequence length="126" mass="13674">MPIAIKKGIRLVSNGGGANPEIVADEILYIAQALEVPLKLGVVTGDDVLDTIKRLRKEGMKFPNTDTGEEDITSIEDKVIGAHAYIGADQIIEALKAGCDEIVGGRFSDNALYVGPMMYEFGWEYK</sequence>
<dbReference type="EMBL" id="BARU01041788">
    <property type="protein sequence ID" value="GAH78010.1"/>
    <property type="molecule type" value="Genomic_DNA"/>
</dbReference>
<accession>X1J952</accession>
<evidence type="ECO:0000313" key="2">
    <source>
        <dbReference type="EMBL" id="GAH78010.1"/>
    </source>
</evidence>
<name>X1J952_9ZZZZ</name>
<dbReference type="SUPFAM" id="SSF51412">
    <property type="entry name" value="Inosine monophosphate dehydrogenase (IMPDH)"/>
    <property type="match status" value="1"/>
</dbReference>
<dbReference type="Pfam" id="PF07287">
    <property type="entry name" value="AtuA"/>
    <property type="match status" value="1"/>
</dbReference>
<proteinExistence type="predicted"/>
<protein>
    <recommendedName>
        <fullName evidence="1">Acyclic terpene utilisation N-terminal domain-containing protein</fullName>
    </recommendedName>
</protein>
<evidence type="ECO:0000259" key="1">
    <source>
        <dbReference type="Pfam" id="PF07287"/>
    </source>
</evidence>
<feature type="non-terminal residue" evidence="2">
    <location>
        <position position="126"/>
    </location>
</feature>
<organism evidence="2">
    <name type="scientific">marine sediment metagenome</name>
    <dbReference type="NCBI Taxonomy" id="412755"/>
    <lineage>
        <taxon>unclassified sequences</taxon>
        <taxon>metagenomes</taxon>
        <taxon>ecological metagenomes</taxon>
    </lineage>
</organism>
<comment type="caution">
    <text evidence="2">The sequence shown here is derived from an EMBL/GenBank/DDBJ whole genome shotgun (WGS) entry which is preliminary data.</text>
</comment>
<dbReference type="AlphaFoldDB" id="X1J952"/>
<gene>
    <name evidence="2" type="ORF">S03H2_64346</name>
</gene>
<dbReference type="PANTHER" id="PTHR47585:SF1">
    <property type="entry name" value="DUF1446 DOMAIN-CONTAINING PROTEIN"/>
    <property type="match status" value="1"/>
</dbReference>